<dbReference type="SUPFAM" id="SSF52317">
    <property type="entry name" value="Class I glutamine amidotransferase-like"/>
    <property type="match status" value="1"/>
</dbReference>
<dbReference type="PANTHER" id="PTHR48094:SF11">
    <property type="entry name" value="GLUTATHIONE-INDEPENDENT GLYOXALASE HSP31-RELATED"/>
    <property type="match status" value="1"/>
</dbReference>
<keyword evidence="1" id="KW-0346">Stress response</keyword>
<dbReference type="Proteomes" id="UP001592531">
    <property type="component" value="Unassembled WGS sequence"/>
</dbReference>
<reference evidence="4 5" key="1">
    <citation type="submission" date="2024-09" db="EMBL/GenBank/DDBJ databases">
        <authorList>
            <person name="Lee S.D."/>
        </authorList>
    </citation>
    <scope>NUCLEOTIDE SEQUENCE [LARGE SCALE GENOMIC DNA]</scope>
    <source>
        <strain evidence="4 5">N8-3</strain>
    </source>
</reference>
<dbReference type="CDD" id="cd03141">
    <property type="entry name" value="GATase1_Hsp31_like"/>
    <property type="match status" value="1"/>
</dbReference>
<evidence type="ECO:0000256" key="1">
    <source>
        <dbReference type="ARBA" id="ARBA00023016"/>
    </source>
</evidence>
<evidence type="ECO:0000256" key="3">
    <source>
        <dbReference type="ARBA" id="ARBA00038493"/>
    </source>
</evidence>
<dbReference type="EMBL" id="JBHFAB010000003">
    <property type="protein sequence ID" value="MFC1416106.1"/>
    <property type="molecule type" value="Genomic_DNA"/>
</dbReference>
<proteinExistence type="inferred from homology"/>
<protein>
    <submittedName>
        <fullName evidence="4">Type 1 glutamine amidotransferase domain-containing protein</fullName>
    </submittedName>
</protein>
<evidence type="ECO:0000256" key="2">
    <source>
        <dbReference type="ARBA" id="ARBA00023239"/>
    </source>
</evidence>
<organism evidence="4 5">
    <name type="scientific">Streptacidiphilus cavernicola</name>
    <dbReference type="NCBI Taxonomy" id="3342716"/>
    <lineage>
        <taxon>Bacteria</taxon>
        <taxon>Bacillati</taxon>
        <taxon>Actinomycetota</taxon>
        <taxon>Actinomycetes</taxon>
        <taxon>Kitasatosporales</taxon>
        <taxon>Streptomycetaceae</taxon>
        <taxon>Streptacidiphilus</taxon>
    </lineage>
</organism>
<dbReference type="Pfam" id="PF17124">
    <property type="entry name" value="ThiJ_like"/>
    <property type="match status" value="1"/>
</dbReference>
<sequence length="274" mass="29873">MSKHILVILSEHGYWAEELVGPLAAFDDRGYRVTFATPTGKRAHALPPSLEEGYVDPPLGRAVTTAEVAKAGRDVEASDRLDGSIDISAWVPERPYTSDADYLRALEAYNSDLDRLAEDIDGYDALLIVGGSGPIVDLANNGRVHDLILAFERAGKVIGAECYGVACLAFARDWDDRASIIRGKHVTGHCKEYDYKDGTGFLGTDFVMGPPPYPLEYILRDATAPGGAYHGNFGKPRSVIVDHPFVTGRSTPDSFLTGQKIVEVLERGLTRYGW</sequence>
<keyword evidence="2" id="KW-0456">Lyase</keyword>
<dbReference type="RefSeq" id="WP_380532999.1">
    <property type="nucleotide sequence ID" value="NZ_JBHFAB010000003.1"/>
</dbReference>
<dbReference type="PANTHER" id="PTHR48094">
    <property type="entry name" value="PROTEIN/NUCLEIC ACID DEGLYCASE DJ-1-RELATED"/>
    <property type="match status" value="1"/>
</dbReference>
<comment type="caution">
    <text evidence="4">The sequence shown here is derived from an EMBL/GenBank/DDBJ whole genome shotgun (WGS) entry which is preliminary data.</text>
</comment>
<keyword evidence="4" id="KW-0315">Glutamine amidotransferase</keyword>
<dbReference type="InterPro" id="IPR050325">
    <property type="entry name" value="Prot/Nucl_acid_deglycase"/>
</dbReference>
<gene>
    <name evidence="4" type="ORF">ACEZDE_05565</name>
</gene>
<keyword evidence="5" id="KW-1185">Reference proteome</keyword>
<name>A0ABV6VRB8_9ACTN</name>
<dbReference type="InterPro" id="IPR029062">
    <property type="entry name" value="Class_I_gatase-like"/>
</dbReference>
<dbReference type="InterPro" id="IPR032633">
    <property type="entry name" value="ThiJ-like"/>
</dbReference>
<dbReference type="Gene3D" id="3.40.50.880">
    <property type="match status" value="1"/>
</dbReference>
<comment type="similarity">
    <text evidence="3">Belongs to the peptidase C56 family. HSP31-like subfamily.</text>
</comment>
<evidence type="ECO:0000313" key="4">
    <source>
        <dbReference type="EMBL" id="MFC1416106.1"/>
    </source>
</evidence>
<evidence type="ECO:0000313" key="5">
    <source>
        <dbReference type="Proteomes" id="UP001592531"/>
    </source>
</evidence>
<accession>A0ABV6VRB8</accession>